<protein>
    <recommendedName>
        <fullName evidence="1">Tc1-like transposase DDE domain-containing protein</fullName>
    </recommendedName>
</protein>
<dbReference type="GO" id="GO:0003676">
    <property type="term" value="F:nucleic acid binding"/>
    <property type="evidence" value="ECO:0007669"/>
    <property type="project" value="InterPro"/>
</dbReference>
<dbReference type="Pfam" id="PF13358">
    <property type="entry name" value="DDE_3"/>
    <property type="match status" value="1"/>
</dbReference>
<name>A0A2J6PPT9_9HELO</name>
<organism evidence="2 3">
    <name type="scientific">Hyaloscypha hepaticicola</name>
    <dbReference type="NCBI Taxonomy" id="2082293"/>
    <lineage>
        <taxon>Eukaryota</taxon>
        <taxon>Fungi</taxon>
        <taxon>Dikarya</taxon>
        <taxon>Ascomycota</taxon>
        <taxon>Pezizomycotina</taxon>
        <taxon>Leotiomycetes</taxon>
        <taxon>Helotiales</taxon>
        <taxon>Hyaloscyphaceae</taxon>
        <taxon>Hyaloscypha</taxon>
    </lineage>
</organism>
<evidence type="ECO:0000313" key="3">
    <source>
        <dbReference type="Proteomes" id="UP000235672"/>
    </source>
</evidence>
<reference evidence="2 3" key="1">
    <citation type="submission" date="2016-05" db="EMBL/GenBank/DDBJ databases">
        <title>A degradative enzymes factory behind the ericoid mycorrhizal symbiosis.</title>
        <authorList>
            <consortium name="DOE Joint Genome Institute"/>
            <person name="Martino E."/>
            <person name="Morin E."/>
            <person name="Grelet G."/>
            <person name="Kuo A."/>
            <person name="Kohler A."/>
            <person name="Daghino S."/>
            <person name="Barry K."/>
            <person name="Choi C."/>
            <person name="Cichocki N."/>
            <person name="Clum A."/>
            <person name="Copeland A."/>
            <person name="Hainaut M."/>
            <person name="Haridas S."/>
            <person name="Labutti K."/>
            <person name="Lindquist E."/>
            <person name="Lipzen A."/>
            <person name="Khouja H.-R."/>
            <person name="Murat C."/>
            <person name="Ohm R."/>
            <person name="Olson A."/>
            <person name="Spatafora J."/>
            <person name="Veneault-Fourrey C."/>
            <person name="Henrissat B."/>
            <person name="Grigoriev I."/>
            <person name="Martin F."/>
            <person name="Perotto S."/>
        </authorList>
    </citation>
    <scope>NUCLEOTIDE SEQUENCE [LARGE SCALE GENOMIC DNA]</scope>
    <source>
        <strain evidence="2 3">UAMH 7357</strain>
    </source>
</reference>
<dbReference type="OrthoDB" id="3519926at2759"/>
<dbReference type="Proteomes" id="UP000235672">
    <property type="component" value="Unassembled WGS sequence"/>
</dbReference>
<dbReference type="InterPro" id="IPR036397">
    <property type="entry name" value="RNaseH_sf"/>
</dbReference>
<dbReference type="EMBL" id="KZ613508">
    <property type="protein sequence ID" value="PMD16047.1"/>
    <property type="molecule type" value="Genomic_DNA"/>
</dbReference>
<sequence>MALNTPPSLDFKHQKGFEIPTKHKEAIRQLHWLSKVPVCALMVRYKLGDTTIRKILGYLAPERRRPNRTGPSFLLSNAKVDKIILYYAESWENRIIQWPKLREELNLKCSVETLVCRLNERGYYQCVAIAHIFWTMEWLKVLWSDEVTFLVGGQSAKQRVTRNSQERQCLTCIQYQLHRGHITSVSAWGAIGYGYKSPLIFVHGTGKKEALKQVDYLSQVLKPHIRPILEAFAAITHLLRPCVEPLFMEDGNPVHGHKSQANCCQRFRTLYGIILMPHPGSSPDMNPIEKCWRRIKQAIHRRVH</sequence>
<proteinExistence type="predicted"/>
<keyword evidence="3" id="KW-1185">Reference proteome</keyword>
<gene>
    <name evidence="2" type="ORF">NA56DRAFT_709132</name>
</gene>
<dbReference type="InterPro" id="IPR038717">
    <property type="entry name" value="Tc1-like_DDE_dom"/>
</dbReference>
<dbReference type="AlphaFoldDB" id="A0A2J6PPT9"/>
<feature type="domain" description="Tc1-like transposase DDE" evidence="1">
    <location>
        <begin position="141"/>
        <end position="301"/>
    </location>
</feature>
<evidence type="ECO:0000259" key="1">
    <source>
        <dbReference type="Pfam" id="PF13358"/>
    </source>
</evidence>
<dbReference type="STRING" id="1745343.A0A2J6PPT9"/>
<dbReference type="Gene3D" id="3.30.420.10">
    <property type="entry name" value="Ribonuclease H-like superfamily/Ribonuclease H"/>
    <property type="match status" value="1"/>
</dbReference>
<evidence type="ECO:0000313" key="2">
    <source>
        <dbReference type="EMBL" id="PMD16047.1"/>
    </source>
</evidence>
<accession>A0A2J6PPT9</accession>